<protein>
    <submittedName>
        <fullName evidence="2">Uncharacterized protein</fullName>
    </submittedName>
</protein>
<dbReference type="InterPro" id="IPR051150">
    <property type="entry name" value="SWT21/TCAB1_mRNA_Telomere"/>
</dbReference>
<dbReference type="InterPro" id="IPR011047">
    <property type="entry name" value="Quinoprotein_ADH-like_sf"/>
</dbReference>
<name>A0AAN7UUX4_9PEZI</name>
<organism evidence="2 3">
    <name type="scientific">Xylaria bambusicola</name>
    <dbReference type="NCBI Taxonomy" id="326684"/>
    <lineage>
        <taxon>Eukaryota</taxon>
        <taxon>Fungi</taxon>
        <taxon>Dikarya</taxon>
        <taxon>Ascomycota</taxon>
        <taxon>Pezizomycotina</taxon>
        <taxon>Sordariomycetes</taxon>
        <taxon>Xylariomycetidae</taxon>
        <taxon>Xylariales</taxon>
        <taxon>Xylariaceae</taxon>
        <taxon>Xylaria</taxon>
    </lineage>
</organism>
<dbReference type="EMBL" id="JAWHQM010000072">
    <property type="protein sequence ID" value="KAK5636552.1"/>
    <property type="molecule type" value="Genomic_DNA"/>
</dbReference>
<comment type="caution">
    <text evidence="2">The sequence shown here is derived from an EMBL/GenBank/DDBJ whole genome shotgun (WGS) entry which is preliminary data.</text>
</comment>
<gene>
    <name evidence="2" type="ORF">RRF57_012264</name>
</gene>
<evidence type="ECO:0000313" key="2">
    <source>
        <dbReference type="EMBL" id="KAK5636552.1"/>
    </source>
</evidence>
<dbReference type="AlphaFoldDB" id="A0AAN7UUX4"/>
<keyword evidence="3" id="KW-1185">Reference proteome</keyword>
<evidence type="ECO:0000313" key="3">
    <source>
        <dbReference type="Proteomes" id="UP001305414"/>
    </source>
</evidence>
<feature type="compositionally biased region" description="Polar residues" evidence="1">
    <location>
        <begin position="421"/>
        <end position="430"/>
    </location>
</feature>
<proteinExistence type="predicted"/>
<reference evidence="2 3" key="1">
    <citation type="submission" date="2023-10" db="EMBL/GenBank/DDBJ databases">
        <title>Draft genome sequence of Xylaria bambusicola isolate GMP-LS, the root and basal stem rot pathogen of sugarcane in Indonesia.</title>
        <authorList>
            <person name="Selvaraj P."/>
            <person name="Muralishankar V."/>
            <person name="Muruganantham S."/>
            <person name="Sp S."/>
            <person name="Haryani S."/>
            <person name="Lau K.J.X."/>
            <person name="Naqvi N.I."/>
        </authorList>
    </citation>
    <scope>NUCLEOTIDE SEQUENCE [LARGE SCALE GENOMIC DNA]</scope>
    <source>
        <strain evidence="2">GMP-LS</strain>
    </source>
</reference>
<feature type="region of interest" description="Disordered" evidence="1">
    <location>
        <begin position="411"/>
        <end position="476"/>
    </location>
</feature>
<evidence type="ECO:0000256" key="1">
    <source>
        <dbReference type="SAM" id="MobiDB-lite"/>
    </source>
</evidence>
<dbReference type="Gene3D" id="2.130.10.10">
    <property type="entry name" value="YVTN repeat-like/Quinoprotein amine dehydrogenase"/>
    <property type="match status" value="1"/>
</dbReference>
<dbReference type="PANTHER" id="PTHR13211:SF0">
    <property type="entry name" value="TELOMERASE CAJAL BODY PROTEIN 1"/>
    <property type="match status" value="1"/>
</dbReference>
<dbReference type="InterPro" id="IPR015943">
    <property type="entry name" value="WD40/YVTN_repeat-like_dom_sf"/>
</dbReference>
<dbReference type="Proteomes" id="UP001305414">
    <property type="component" value="Unassembled WGS sequence"/>
</dbReference>
<sequence>METQDGPSQDRIKLVASTGDITTGYGTSLKATDGDTEAARSQDSTVSYFEKAQWTADGTTLLAYSSTNLVSGYIVPENLLTAGNELTLEPQAAIQLPETSIVLSGAPYFSLAEPWTQQLLVSARDHPIQLFCLTPSSSPSSTASTHPPISSYPFTKARSETFLTATSLIWPSPGTHFIAGSRSLLARFDLQRTGEEPVTRIRTIPSERHLSKGGGVGMRGDVSALGGQLMDTGNGVGLVAAGTWTRWVGLYDFTQAGKCVATWGIAAAVRETHMKSEQSEETRGIGGDGITQTIWSPCGRYLIICERKSRGALIYDVRVMGKLLGHLTGRDALGNQRVACDVFPGMNKNSGFEVWSGTSNGVVKVWEGVGSLEGPHAPAWEWAAHQSTIGNACLHSSGAVVATCAGSWEFPDGDDELADDSPSNSGQSHSNDSEGDSDVEAHSTADQMPWTHRRNKESSLKLWSIGGAPTLTQDAE</sequence>
<dbReference type="SUPFAM" id="SSF50998">
    <property type="entry name" value="Quinoprotein alcohol dehydrogenase-like"/>
    <property type="match status" value="1"/>
</dbReference>
<accession>A0AAN7UUX4</accession>
<dbReference type="PANTHER" id="PTHR13211">
    <property type="entry name" value="TELOMERASE CAJAL BODY PROTEIN 1"/>
    <property type="match status" value="1"/>
</dbReference>